<dbReference type="EMBL" id="DYWQ01000006">
    <property type="protein sequence ID" value="HJF44220.1"/>
    <property type="molecule type" value="Genomic_DNA"/>
</dbReference>
<dbReference type="InterPro" id="IPR000713">
    <property type="entry name" value="Mur_ligase_N"/>
</dbReference>
<gene>
    <name evidence="2" type="ORF">K8U72_00320</name>
</gene>
<evidence type="ECO:0000313" key="2">
    <source>
        <dbReference type="EMBL" id="HJF44220.1"/>
    </source>
</evidence>
<sequence>MAEIENVTSAHFIGIGGAGMSGIALVLHERGCRVTGSDLKSSHYVRDL</sequence>
<accession>A0A921GCH5</accession>
<keyword evidence="2" id="KW-0436">Ligase</keyword>
<reference evidence="2" key="1">
    <citation type="journal article" date="2021" name="PeerJ">
        <title>Extensive microbial diversity within the chicken gut microbiome revealed by metagenomics and culture.</title>
        <authorList>
            <person name="Gilroy R."/>
            <person name="Ravi A."/>
            <person name="Getino M."/>
            <person name="Pursley I."/>
            <person name="Horton D.L."/>
            <person name="Alikhan N.F."/>
            <person name="Baker D."/>
            <person name="Gharbi K."/>
            <person name="Hall N."/>
            <person name="Watson M."/>
            <person name="Adriaenssens E.M."/>
            <person name="Foster-Nyarko E."/>
            <person name="Jarju S."/>
            <person name="Secka A."/>
            <person name="Antonio M."/>
            <person name="Oren A."/>
            <person name="Chaudhuri R.R."/>
            <person name="La Ragione R."/>
            <person name="Hildebrand F."/>
            <person name="Pallen M.J."/>
        </authorList>
    </citation>
    <scope>NUCLEOTIDE SEQUENCE</scope>
    <source>
        <strain evidence="2">CHK124-7917</strain>
    </source>
</reference>
<protein>
    <submittedName>
        <fullName evidence="2">Mur ligase domain-containing protein</fullName>
    </submittedName>
</protein>
<feature type="non-terminal residue" evidence="2">
    <location>
        <position position="48"/>
    </location>
</feature>
<dbReference type="Proteomes" id="UP000697330">
    <property type="component" value="Unassembled WGS sequence"/>
</dbReference>
<reference evidence="2" key="2">
    <citation type="submission" date="2021-09" db="EMBL/GenBank/DDBJ databases">
        <authorList>
            <person name="Gilroy R."/>
        </authorList>
    </citation>
    <scope>NUCLEOTIDE SEQUENCE</scope>
    <source>
        <strain evidence="2">CHK124-7917</strain>
    </source>
</reference>
<dbReference type="Gene3D" id="3.40.50.720">
    <property type="entry name" value="NAD(P)-binding Rossmann-like Domain"/>
    <property type="match status" value="1"/>
</dbReference>
<comment type="caution">
    <text evidence="2">The sequence shown here is derived from an EMBL/GenBank/DDBJ whole genome shotgun (WGS) entry which is preliminary data.</text>
</comment>
<feature type="domain" description="Mur ligase N-terminal catalytic" evidence="1">
    <location>
        <begin position="10"/>
        <end position="45"/>
    </location>
</feature>
<dbReference type="PANTHER" id="PTHR43445:SF3">
    <property type="entry name" value="UDP-N-ACETYLMURAMATE--L-ALANINE LIGASE"/>
    <property type="match status" value="1"/>
</dbReference>
<name>A0A921GCH5_9ACTN</name>
<evidence type="ECO:0000259" key="1">
    <source>
        <dbReference type="Pfam" id="PF01225"/>
    </source>
</evidence>
<evidence type="ECO:0000313" key="3">
    <source>
        <dbReference type="Proteomes" id="UP000697330"/>
    </source>
</evidence>
<dbReference type="SUPFAM" id="SSF51984">
    <property type="entry name" value="MurCD N-terminal domain"/>
    <property type="match status" value="1"/>
</dbReference>
<dbReference type="AlphaFoldDB" id="A0A921GCH5"/>
<dbReference type="InterPro" id="IPR050061">
    <property type="entry name" value="MurCDEF_pg_biosynth"/>
</dbReference>
<organism evidence="2 3">
    <name type="scientific">Thermophilibacter provencensis</name>
    <dbReference type="NCBI Taxonomy" id="1852386"/>
    <lineage>
        <taxon>Bacteria</taxon>
        <taxon>Bacillati</taxon>
        <taxon>Actinomycetota</taxon>
        <taxon>Coriobacteriia</taxon>
        <taxon>Coriobacteriales</taxon>
        <taxon>Atopobiaceae</taxon>
        <taxon>Thermophilibacter</taxon>
    </lineage>
</organism>
<dbReference type="Pfam" id="PF01225">
    <property type="entry name" value="Mur_ligase"/>
    <property type="match status" value="1"/>
</dbReference>
<dbReference type="PANTHER" id="PTHR43445">
    <property type="entry name" value="UDP-N-ACETYLMURAMATE--L-ALANINE LIGASE-RELATED"/>
    <property type="match status" value="1"/>
</dbReference>
<proteinExistence type="predicted"/>
<dbReference type="RefSeq" id="WP_274958348.1">
    <property type="nucleotide sequence ID" value="NZ_DYWQ01000006.1"/>
</dbReference>
<dbReference type="GO" id="GO:0016881">
    <property type="term" value="F:acid-amino acid ligase activity"/>
    <property type="evidence" value="ECO:0007669"/>
    <property type="project" value="InterPro"/>
</dbReference>